<evidence type="ECO:0000256" key="2">
    <source>
        <dbReference type="ARBA" id="ARBA00022670"/>
    </source>
</evidence>
<dbReference type="PANTHER" id="PTHR11010:SF117">
    <property type="entry name" value="SERINE PROTEASE 16"/>
    <property type="match status" value="1"/>
</dbReference>
<name>A0A7S4W557_9STRA</name>
<evidence type="ECO:0000256" key="3">
    <source>
        <dbReference type="ARBA" id="ARBA00022729"/>
    </source>
</evidence>
<sequence>MVLYHSTTLLYALLLWNHDLFPTVRNVAAKTTTTSEAMRPFRSIDVLNFHRKNHNDIVLEEEEEDSNVNDELTTKDVQEVFFQQTLNHFSKNEEKDETINKVVVDSTETFQQRYFYTNRYASPDDNEQMNSLRGAKEEEEEEENRKTYAFLCCGGEGPSLTKDVLTDSVHCSGDMIYLAQRLFEEENAIVHLFALEHRYYGKSYPEFPDNSSPVSNENLQYLSSRQAIHDVATFIQYANGHYILNDGNPTKWVTFGGSYPGMVSAWSRYKFPNLVHAAVSNSSPVQAQLDFPEYNNHVAKDLGYDVVGGSAECLDIVSRGHEEIGELLSAEGEEKEGGYEKVAELFHVCNGAEPFYKDVKNKNMFLGDGVIYIPAQGNDPSCGSDGSLCNIANVSF</sequence>
<dbReference type="SUPFAM" id="SSF53474">
    <property type="entry name" value="alpha/beta-Hydrolases"/>
    <property type="match status" value="1"/>
</dbReference>
<dbReference type="InterPro" id="IPR029058">
    <property type="entry name" value="AB_hydrolase_fold"/>
</dbReference>
<organism evidence="7">
    <name type="scientific">Ditylum brightwellii</name>
    <dbReference type="NCBI Taxonomy" id="49249"/>
    <lineage>
        <taxon>Eukaryota</taxon>
        <taxon>Sar</taxon>
        <taxon>Stramenopiles</taxon>
        <taxon>Ochrophyta</taxon>
        <taxon>Bacillariophyta</taxon>
        <taxon>Mediophyceae</taxon>
        <taxon>Lithodesmiophycidae</taxon>
        <taxon>Lithodesmiales</taxon>
        <taxon>Lithodesmiaceae</taxon>
        <taxon>Ditylum</taxon>
    </lineage>
</organism>
<accession>A0A7S4W557</accession>
<dbReference type="PANTHER" id="PTHR11010">
    <property type="entry name" value="PROTEASE S28 PRO-X CARBOXYPEPTIDASE-RELATED"/>
    <property type="match status" value="1"/>
</dbReference>
<keyword evidence="2" id="KW-0645">Protease</keyword>
<dbReference type="GO" id="GO:0008239">
    <property type="term" value="F:dipeptidyl-peptidase activity"/>
    <property type="evidence" value="ECO:0007669"/>
    <property type="project" value="TreeGrafter"/>
</dbReference>
<dbReference type="InterPro" id="IPR008758">
    <property type="entry name" value="Peptidase_S28"/>
</dbReference>
<feature type="region of interest" description="Disordered" evidence="6">
    <location>
        <begin position="121"/>
        <end position="141"/>
    </location>
</feature>
<evidence type="ECO:0000256" key="6">
    <source>
        <dbReference type="SAM" id="MobiDB-lite"/>
    </source>
</evidence>
<comment type="similarity">
    <text evidence="1">Belongs to the peptidase S28 family.</text>
</comment>
<dbReference type="AlphaFoldDB" id="A0A7S4W557"/>
<dbReference type="Pfam" id="PF05577">
    <property type="entry name" value="Peptidase_S28"/>
    <property type="match status" value="1"/>
</dbReference>
<protein>
    <submittedName>
        <fullName evidence="7">Uncharacterized protein</fullName>
    </submittedName>
</protein>
<dbReference type="EMBL" id="HBNS01030652">
    <property type="protein sequence ID" value="CAE4624652.1"/>
    <property type="molecule type" value="Transcribed_RNA"/>
</dbReference>
<reference evidence="7" key="1">
    <citation type="submission" date="2021-01" db="EMBL/GenBank/DDBJ databases">
        <authorList>
            <person name="Corre E."/>
            <person name="Pelletier E."/>
            <person name="Niang G."/>
            <person name="Scheremetjew M."/>
            <person name="Finn R."/>
            <person name="Kale V."/>
            <person name="Holt S."/>
            <person name="Cochrane G."/>
            <person name="Meng A."/>
            <person name="Brown T."/>
            <person name="Cohen L."/>
        </authorList>
    </citation>
    <scope>NUCLEOTIDE SEQUENCE</scope>
    <source>
        <strain evidence="7">GSO104</strain>
    </source>
</reference>
<keyword evidence="5" id="KW-0325">Glycoprotein</keyword>
<gene>
    <name evidence="7" type="ORF">DBRI00130_LOCUS24063</name>
</gene>
<dbReference type="GO" id="GO:0006508">
    <property type="term" value="P:proteolysis"/>
    <property type="evidence" value="ECO:0007669"/>
    <property type="project" value="UniProtKB-KW"/>
</dbReference>
<proteinExistence type="inferred from homology"/>
<dbReference type="Gene3D" id="3.40.50.1820">
    <property type="entry name" value="alpha/beta hydrolase"/>
    <property type="match status" value="1"/>
</dbReference>
<evidence type="ECO:0000313" key="7">
    <source>
        <dbReference type="EMBL" id="CAE4624652.1"/>
    </source>
</evidence>
<keyword evidence="3" id="KW-0732">Signal</keyword>
<dbReference type="GO" id="GO:0070008">
    <property type="term" value="F:serine-type exopeptidase activity"/>
    <property type="evidence" value="ECO:0007669"/>
    <property type="project" value="InterPro"/>
</dbReference>
<keyword evidence="4" id="KW-0378">Hydrolase</keyword>
<evidence type="ECO:0000256" key="4">
    <source>
        <dbReference type="ARBA" id="ARBA00022801"/>
    </source>
</evidence>
<evidence type="ECO:0000256" key="5">
    <source>
        <dbReference type="ARBA" id="ARBA00023180"/>
    </source>
</evidence>
<evidence type="ECO:0000256" key="1">
    <source>
        <dbReference type="ARBA" id="ARBA00011079"/>
    </source>
</evidence>